<sequence length="112" mass="13229">MYKEEKYIAISFLLVFLLPGVYQPFHVIEHHGHKHHCSHGICSLEEPGHPVFQKDEHCFVCDFEFTLSDLPREFNNLFCEYFLRDVRPLRVQDIFSFEVILSTSPRAPPFFA</sequence>
<protein>
    <submittedName>
        <fullName evidence="2">Uncharacterized protein</fullName>
    </submittedName>
</protein>
<keyword evidence="1" id="KW-1133">Transmembrane helix</keyword>
<keyword evidence="3" id="KW-1185">Reference proteome</keyword>
<evidence type="ECO:0000256" key="1">
    <source>
        <dbReference type="SAM" id="Phobius"/>
    </source>
</evidence>
<keyword evidence="1" id="KW-0472">Membrane</keyword>
<feature type="transmembrane region" description="Helical" evidence="1">
    <location>
        <begin position="7"/>
        <end position="25"/>
    </location>
</feature>
<evidence type="ECO:0000313" key="3">
    <source>
        <dbReference type="Proteomes" id="UP000428260"/>
    </source>
</evidence>
<dbReference type="KEGG" id="mcos:GM418_10010"/>
<organism evidence="2 3">
    <name type="scientific">Maribellus comscasis</name>
    <dbReference type="NCBI Taxonomy" id="2681766"/>
    <lineage>
        <taxon>Bacteria</taxon>
        <taxon>Pseudomonadati</taxon>
        <taxon>Bacteroidota</taxon>
        <taxon>Bacteroidia</taxon>
        <taxon>Marinilabiliales</taxon>
        <taxon>Prolixibacteraceae</taxon>
        <taxon>Maribellus</taxon>
    </lineage>
</organism>
<name>A0A6I6JSC7_9BACT</name>
<dbReference type="RefSeq" id="WP_158865642.1">
    <property type="nucleotide sequence ID" value="NZ_CP046401.1"/>
</dbReference>
<reference evidence="2 3" key="1">
    <citation type="submission" date="2019-11" db="EMBL/GenBank/DDBJ databases">
        <authorList>
            <person name="Zheng R.K."/>
            <person name="Sun C.M."/>
        </authorList>
    </citation>
    <scope>NUCLEOTIDE SEQUENCE [LARGE SCALE GENOMIC DNA]</scope>
    <source>
        <strain evidence="2 3">WC007</strain>
    </source>
</reference>
<evidence type="ECO:0000313" key="2">
    <source>
        <dbReference type="EMBL" id="QGY43978.1"/>
    </source>
</evidence>
<accession>A0A6I6JSC7</accession>
<dbReference type="EMBL" id="CP046401">
    <property type="protein sequence ID" value="QGY43978.1"/>
    <property type="molecule type" value="Genomic_DNA"/>
</dbReference>
<keyword evidence="1" id="KW-0812">Transmembrane</keyword>
<gene>
    <name evidence="2" type="ORF">GM418_10010</name>
</gene>
<dbReference type="AlphaFoldDB" id="A0A6I6JSC7"/>
<dbReference type="Proteomes" id="UP000428260">
    <property type="component" value="Chromosome"/>
</dbReference>
<proteinExistence type="predicted"/>